<evidence type="ECO:0000313" key="2">
    <source>
        <dbReference type="EMBL" id="RCK57035.1"/>
    </source>
</evidence>
<dbReference type="Gene3D" id="2.40.380.10">
    <property type="entry name" value="FomD-like"/>
    <property type="match status" value="1"/>
</dbReference>
<accession>A0A367XTT5</accession>
<dbReference type="Pfam" id="PF04167">
    <property type="entry name" value="DUF402"/>
    <property type="match status" value="1"/>
</dbReference>
<organism evidence="2 3">
    <name type="scientific">Microbacterium sorbitolivorans</name>
    <dbReference type="NCBI Taxonomy" id="1867410"/>
    <lineage>
        <taxon>Bacteria</taxon>
        <taxon>Bacillati</taxon>
        <taxon>Actinomycetota</taxon>
        <taxon>Actinomycetes</taxon>
        <taxon>Micrococcales</taxon>
        <taxon>Microbacteriaceae</taxon>
        <taxon>Microbacterium</taxon>
    </lineage>
</organism>
<dbReference type="Proteomes" id="UP000253508">
    <property type="component" value="Unassembled WGS sequence"/>
</dbReference>
<name>A0A367XTT5_9MICO</name>
<proteinExistence type="predicted"/>
<reference evidence="2 3" key="1">
    <citation type="submission" date="2018-07" db="EMBL/GenBank/DDBJ databases">
        <title>Microbacterium endoborsara sp. nov., a novel actinobacterium isolated from Borszczowia aralocaspica.</title>
        <authorList>
            <person name="An D."/>
        </authorList>
    </citation>
    <scope>NUCLEOTIDE SEQUENCE [LARGE SCALE GENOMIC DNA]</scope>
    <source>
        <strain evidence="2 3">C1.15228</strain>
    </source>
</reference>
<dbReference type="InterPro" id="IPR007295">
    <property type="entry name" value="DUF402"/>
</dbReference>
<dbReference type="InterPro" id="IPR035930">
    <property type="entry name" value="FomD-like_sf"/>
</dbReference>
<dbReference type="SUPFAM" id="SSF159234">
    <property type="entry name" value="FomD-like"/>
    <property type="match status" value="1"/>
</dbReference>
<evidence type="ECO:0000259" key="1">
    <source>
        <dbReference type="Pfam" id="PF04167"/>
    </source>
</evidence>
<dbReference type="RefSeq" id="WP_114118473.1">
    <property type="nucleotide sequence ID" value="NZ_BMHU01000005.1"/>
</dbReference>
<keyword evidence="3" id="KW-1185">Reference proteome</keyword>
<sequence>MNVQRPTPGTIVRMQWRKWDGSLHWGGQCVYLGSDDRGDWLGKKTGWRYTRPGAEYTAENIAVTLLPVGHADHTVTFNRRHPRALGVYVDLAHALRWEHSGLVTGIDMDLDVVQRFDDRGIYIDDGDEWLENQCRYKYPLDVISHLETLAISLERRLRAHVSPFDGPTADAWLDHLEAAAVMPG</sequence>
<feature type="domain" description="DUF402" evidence="1">
    <location>
        <begin position="43"/>
        <end position="160"/>
    </location>
</feature>
<comment type="caution">
    <text evidence="2">The sequence shown here is derived from an EMBL/GenBank/DDBJ whole genome shotgun (WGS) entry which is preliminary data.</text>
</comment>
<dbReference type="EMBL" id="QORO01000005">
    <property type="protein sequence ID" value="RCK57035.1"/>
    <property type="molecule type" value="Genomic_DNA"/>
</dbReference>
<protein>
    <submittedName>
        <fullName evidence="2">DUF402 domain-containing protein</fullName>
    </submittedName>
</protein>
<dbReference type="OrthoDB" id="3531052at2"/>
<dbReference type="AlphaFoldDB" id="A0A367XTT5"/>
<evidence type="ECO:0000313" key="3">
    <source>
        <dbReference type="Proteomes" id="UP000253508"/>
    </source>
</evidence>
<gene>
    <name evidence="2" type="ORF">DTO57_12005</name>
</gene>